<dbReference type="EMBL" id="JACAZH010000029">
    <property type="protein sequence ID" value="KAF7340706.1"/>
    <property type="molecule type" value="Genomic_DNA"/>
</dbReference>
<gene>
    <name evidence="2" type="ORF">MSAN_02098900</name>
</gene>
<reference evidence="2" key="1">
    <citation type="submission" date="2020-05" db="EMBL/GenBank/DDBJ databases">
        <title>Mycena genomes resolve the evolution of fungal bioluminescence.</title>
        <authorList>
            <person name="Tsai I.J."/>
        </authorList>
    </citation>
    <scope>NUCLEOTIDE SEQUENCE</scope>
    <source>
        <strain evidence="2">160909Yilan</strain>
    </source>
</reference>
<dbReference type="PANTHER" id="PTHR38248:SF2">
    <property type="entry name" value="FUNK1 11"/>
    <property type="match status" value="1"/>
</dbReference>
<keyword evidence="2" id="KW-0418">Kinase</keyword>
<feature type="domain" description="Fungal-type protein kinase" evidence="1">
    <location>
        <begin position="11"/>
        <end position="112"/>
    </location>
</feature>
<keyword evidence="2" id="KW-0808">Transferase</keyword>
<protein>
    <submittedName>
        <fullName evidence="2">Protein kinase</fullName>
    </submittedName>
</protein>
<proteinExistence type="predicted"/>
<dbReference type="Proteomes" id="UP000623467">
    <property type="component" value="Unassembled WGS sequence"/>
</dbReference>
<sequence>MVEPLHQTLYPITELVAAAELGHAFRDIFECYRDLYEKAGVVHGDISVNNLMYRKINGKISGVLADLDGMDKRPCPTRGTHLPYMALELLAPPPPPHFYRHDLESLFYVILIVSCHYHEGKKTEDRPLETWQHLAPEELYDQKSSFFLHGPVPTPTPNFDKLKLLNEDLHTMFANGFIAQANDKKSEGSAQL</sequence>
<organism evidence="2 3">
    <name type="scientific">Mycena sanguinolenta</name>
    <dbReference type="NCBI Taxonomy" id="230812"/>
    <lineage>
        <taxon>Eukaryota</taxon>
        <taxon>Fungi</taxon>
        <taxon>Dikarya</taxon>
        <taxon>Basidiomycota</taxon>
        <taxon>Agaricomycotina</taxon>
        <taxon>Agaricomycetes</taxon>
        <taxon>Agaricomycetidae</taxon>
        <taxon>Agaricales</taxon>
        <taxon>Marasmiineae</taxon>
        <taxon>Mycenaceae</taxon>
        <taxon>Mycena</taxon>
    </lineage>
</organism>
<dbReference type="Pfam" id="PF17667">
    <property type="entry name" value="Pkinase_fungal"/>
    <property type="match status" value="1"/>
</dbReference>
<dbReference type="SUPFAM" id="SSF56112">
    <property type="entry name" value="Protein kinase-like (PK-like)"/>
    <property type="match status" value="1"/>
</dbReference>
<comment type="caution">
    <text evidence="2">The sequence shown here is derived from an EMBL/GenBank/DDBJ whole genome shotgun (WGS) entry which is preliminary data.</text>
</comment>
<evidence type="ECO:0000259" key="1">
    <source>
        <dbReference type="Pfam" id="PF17667"/>
    </source>
</evidence>
<dbReference type="PANTHER" id="PTHR38248">
    <property type="entry name" value="FUNK1 6"/>
    <property type="match status" value="1"/>
</dbReference>
<dbReference type="InterPro" id="IPR040976">
    <property type="entry name" value="Pkinase_fungal"/>
</dbReference>
<dbReference type="OrthoDB" id="5569250at2759"/>
<dbReference type="GO" id="GO:0016301">
    <property type="term" value="F:kinase activity"/>
    <property type="evidence" value="ECO:0007669"/>
    <property type="project" value="UniProtKB-KW"/>
</dbReference>
<dbReference type="InterPro" id="IPR011009">
    <property type="entry name" value="Kinase-like_dom_sf"/>
</dbReference>
<keyword evidence="3" id="KW-1185">Reference proteome</keyword>
<evidence type="ECO:0000313" key="2">
    <source>
        <dbReference type="EMBL" id="KAF7340706.1"/>
    </source>
</evidence>
<name>A0A8H7CLQ6_9AGAR</name>
<accession>A0A8H7CLQ6</accession>
<dbReference type="AlphaFoldDB" id="A0A8H7CLQ6"/>
<evidence type="ECO:0000313" key="3">
    <source>
        <dbReference type="Proteomes" id="UP000623467"/>
    </source>
</evidence>